<reference evidence="1 2" key="1">
    <citation type="submission" date="2016-03" db="EMBL/GenBank/DDBJ databases">
        <title>Choanephora cucurbitarum.</title>
        <authorList>
            <person name="Min B."/>
            <person name="Park H."/>
            <person name="Park J.-H."/>
            <person name="Shin H.-D."/>
            <person name="Choi I.-G."/>
        </authorList>
    </citation>
    <scope>NUCLEOTIDE SEQUENCE [LARGE SCALE GENOMIC DNA]</scope>
    <source>
        <strain evidence="1 2">KUS-F28377</strain>
    </source>
</reference>
<name>A0A1C7NIA7_9FUNG</name>
<organism evidence="1 2">
    <name type="scientific">Choanephora cucurbitarum</name>
    <dbReference type="NCBI Taxonomy" id="101091"/>
    <lineage>
        <taxon>Eukaryota</taxon>
        <taxon>Fungi</taxon>
        <taxon>Fungi incertae sedis</taxon>
        <taxon>Mucoromycota</taxon>
        <taxon>Mucoromycotina</taxon>
        <taxon>Mucoromycetes</taxon>
        <taxon>Mucorales</taxon>
        <taxon>Mucorineae</taxon>
        <taxon>Choanephoraceae</taxon>
        <taxon>Choanephoroideae</taxon>
        <taxon>Choanephora</taxon>
    </lineage>
</organism>
<accession>A0A1C7NIA7</accession>
<keyword evidence="2" id="KW-1185">Reference proteome</keyword>
<protein>
    <submittedName>
        <fullName evidence="1">Uncharacterized protein</fullName>
    </submittedName>
</protein>
<comment type="caution">
    <text evidence="1">The sequence shown here is derived from an EMBL/GenBank/DDBJ whole genome shotgun (WGS) entry which is preliminary data.</text>
</comment>
<evidence type="ECO:0000313" key="2">
    <source>
        <dbReference type="Proteomes" id="UP000093000"/>
    </source>
</evidence>
<dbReference type="EMBL" id="LUGH01000147">
    <property type="protein sequence ID" value="OBZ88519.1"/>
    <property type="molecule type" value="Genomic_DNA"/>
</dbReference>
<proteinExistence type="predicted"/>
<dbReference type="AlphaFoldDB" id="A0A1C7NIA7"/>
<evidence type="ECO:0000313" key="1">
    <source>
        <dbReference type="EMBL" id="OBZ88519.1"/>
    </source>
</evidence>
<dbReference type="InParanoid" id="A0A1C7NIA7"/>
<gene>
    <name evidence="1" type="ORF">A0J61_03422</name>
</gene>
<sequence length="72" mass="8225">MNRIDWSVEKLVIAIQNEALLSEEFHLAERDKTNLSRSYKSAILCPVIRAACDVFKVQIRSKHALLKVITTV</sequence>
<dbReference type="Proteomes" id="UP000093000">
    <property type="component" value="Unassembled WGS sequence"/>
</dbReference>